<dbReference type="Gene3D" id="3.20.20.140">
    <property type="entry name" value="Metal-dependent hydrolases"/>
    <property type="match status" value="1"/>
</dbReference>
<dbReference type="SUPFAM" id="SSF51556">
    <property type="entry name" value="Metallo-dependent hydrolases"/>
    <property type="match status" value="1"/>
</dbReference>
<dbReference type="RefSeq" id="WP_019600699.1">
    <property type="nucleotide sequence ID" value="NZ_FNQC01000034.1"/>
</dbReference>
<name>A0A1H3U7N0_9BACT</name>
<organism evidence="1 2">
    <name type="scientific">Rhodonellum ikkaensis</name>
    <dbReference type="NCBI Taxonomy" id="336829"/>
    <lineage>
        <taxon>Bacteria</taxon>
        <taxon>Pseudomonadati</taxon>
        <taxon>Bacteroidota</taxon>
        <taxon>Cytophagia</taxon>
        <taxon>Cytophagales</taxon>
        <taxon>Cytophagaceae</taxon>
        <taxon>Rhodonellum</taxon>
    </lineage>
</organism>
<dbReference type="EMBL" id="FNQC01000034">
    <property type="protein sequence ID" value="SDZ58440.1"/>
    <property type="molecule type" value="Genomic_DNA"/>
</dbReference>
<comment type="caution">
    <text evidence="1">The sequence shown here is derived from an EMBL/GenBank/DDBJ whole genome shotgun (WGS) entry which is preliminary data.</text>
</comment>
<gene>
    <name evidence="1" type="ORF">SAMN05444412_1349</name>
</gene>
<keyword evidence="2" id="KW-1185">Reference proteome</keyword>
<accession>A0A1H3U7N0</accession>
<evidence type="ECO:0000313" key="1">
    <source>
        <dbReference type="EMBL" id="SDZ58440.1"/>
    </source>
</evidence>
<dbReference type="Proteomes" id="UP000199663">
    <property type="component" value="Unassembled WGS sequence"/>
</dbReference>
<dbReference type="InterPro" id="IPR032466">
    <property type="entry name" value="Metal_Hydrolase"/>
</dbReference>
<reference evidence="1 2" key="1">
    <citation type="submission" date="2016-10" db="EMBL/GenBank/DDBJ databases">
        <authorList>
            <person name="Varghese N."/>
            <person name="Submissions S."/>
        </authorList>
    </citation>
    <scope>NUCLEOTIDE SEQUENCE [LARGE SCALE GENOMIC DNA]</scope>
    <source>
        <strain evidence="1 2">DSM 17997</strain>
    </source>
</reference>
<evidence type="ECO:0000313" key="2">
    <source>
        <dbReference type="Proteomes" id="UP000199663"/>
    </source>
</evidence>
<proteinExistence type="predicted"/>
<sequence length="467" mass="53804">MADFKYTDLHCHPNLKTFGHSFSNQDHPKADVWFTKKPDFFTRKIYEKTGLTKFSQTDLSTMTRAKGKIAFVSLYPFEKGFFHNPYVSPPLAAQLANWGIEIGYNRIRHIQKHSSYFEDLKREYLFFIHSRQKSMVDEVLQAWSPLKDTADLTHNLNTENEIAVIFSIEGAHVFNTGLEEYGIQLDREEVFTNISMVKNWEFPPLFIGLAHNFNNDLCGHARSLQRLGKLVNQEKNLGIGLTHLGSEVVRELLDKRSGRRILIDLKHMSLATRMDYFRLLEEEFPGESIPLIVSHGALTGRPIRGNGIASPLSNIFNATELNFYDEEIVKLVESKGLFAFQMDLNIHVDIKKIKGLFRFKNPIEDLQNSALLIWNQLQHFAEVCDRNGLFAWGNTCLGTDFDGSIYPFPGILTAEGLEPLSLELKNLAGSYLKKRRLTRRENYEIQAEEIVERFFFTNTVQFLYGNF</sequence>
<protein>
    <submittedName>
        <fullName evidence="1">Membrane dipeptidase (Peptidase family M19)</fullName>
    </submittedName>
</protein>